<dbReference type="Pfam" id="PF13637">
    <property type="entry name" value="Ank_4"/>
    <property type="match status" value="1"/>
</dbReference>
<sequence>MNEKEYKPHSESLHRAIAKGDRAAVEKLLNDGIDADCVLKVDEEILETAQRKSIHLLGSHKSMQKEANQTGNEMEEELIEHPAELKSTRNNRKSLADCIDERLQDGNEILIERSVSVVKPPDDVFEDLIEEKSMKLIPRIKKKISFKKPRKNIKKDEVSDIDDYNLIIKTRNVDDEQLSENYEGVAFFDAVRDGMDMIVQVLLETSNNYQLNLPDENGFTPVMQAAWHGQKECLIILLEHGANTNLRNATGCTASHFAAGQGHLECLEILIKYDPESVNAKTKFGATPLILASKDGHSNVVEFLLKNNADPNIQYRGKQNALLFAAGNGHSECIQHLLQHKVNLDQANSQNVTPLMRAVQQGHNECVTLLAANGADLNLQDITGRTALHFAVETNNTGALKILLNAGANYNLKTKGGSTPLSYAERNANKCCEEIIINHINVAKEKEKTVVTKELQTSLKKEKETTKCIPLGKIFGKHSK</sequence>
<reference evidence="5" key="1">
    <citation type="submission" date="2025-08" db="UniProtKB">
        <authorList>
            <consortium name="RefSeq"/>
        </authorList>
    </citation>
    <scope>IDENTIFICATION</scope>
</reference>
<keyword evidence="4" id="KW-1185">Reference proteome</keyword>
<evidence type="ECO:0000256" key="1">
    <source>
        <dbReference type="ARBA" id="ARBA00022737"/>
    </source>
</evidence>
<feature type="repeat" description="ANK" evidence="3">
    <location>
        <begin position="350"/>
        <end position="382"/>
    </location>
</feature>
<dbReference type="GeneID" id="124817821"/>
<evidence type="ECO:0000256" key="3">
    <source>
        <dbReference type="PROSITE-ProRule" id="PRU00023"/>
    </source>
</evidence>
<dbReference type="InterPro" id="IPR002110">
    <property type="entry name" value="Ankyrin_rpt"/>
</dbReference>
<dbReference type="PROSITE" id="PS50088">
    <property type="entry name" value="ANK_REPEAT"/>
    <property type="match status" value="4"/>
</dbReference>
<evidence type="ECO:0000313" key="4">
    <source>
        <dbReference type="Proteomes" id="UP001652625"/>
    </source>
</evidence>
<proteinExistence type="predicted"/>
<dbReference type="SUPFAM" id="SSF48403">
    <property type="entry name" value="Ankyrin repeat"/>
    <property type="match status" value="1"/>
</dbReference>
<keyword evidence="2 3" id="KW-0040">ANK repeat</keyword>
<evidence type="ECO:0000313" key="5">
    <source>
        <dbReference type="RefSeq" id="XP_065659371.1"/>
    </source>
</evidence>
<dbReference type="PRINTS" id="PR01415">
    <property type="entry name" value="ANKYRIN"/>
</dbReference>
<protein>
    <submittedName>
        <fullName evidence="5">Ankyrin repeat, PH and SEC7 domain containing protein secG isoform X1</fullName>
    </submittedName>
</protein>
<dbReference type="PANTHER" id="PTHR24141:SF1">
    <property type="entry name" value="2-5A-DEPENDENT RIBONUCLEASE"/>
    <property type="match status" value="1"/>
</dbReference>
<dbReference type="PANTHER" id="PTHR24141">
    <property type="entry name" value="2-5A-DEPENDENT RIBONUCLEASE"/>
    <property type="match status" value="1"/>
</dbReference>
<dbReference type="PROSITE" id="PS50297">
    <property type="entry name" value="ANK_REP_REGION"/>
    <property type="match status" value="4"/>
</dbReference>
<dbReference type="Pfam" id="PF12796">
    <property type="entry name" value="Ank_2"/>
    <property type="match status" value="2"/>
</dbReference>
<dbReference type="RefSeq" id="XP_065659371.1">
    <property type="nucleotide sequence ID" value="XM_065803299.1"/>
</dbReference>
<dbReference type="Proteomes" id="UP001652625">
    <property type="component" value="Chromosome 08"/>
</dbReference>
<name>A0ABM4CCH7_HYDVU</name>
<feature type="repeat" description="ANK" evidence="3">
    <location>
        <begin position="284"/>
        <end position="316"/>
    </location>
</feature>
<accession>A0ABM4CCH7</accession>
<dbReference type="Pfam" id="PF00023">
    <property type="entry name" value="Ank"/>
    <property type="match status" value="1"/>
</dbReference>
<gene>
    <name evidence="5" type="primary">LOC124817821</name>
</gene>
<dbReference type="InterPro" id="IPR036770">
    <property type="entry name" value="Ankyrin_rpt-contain_sf"/>
</dbReference>
<keyword evidence="1" id="KW-0677">Repeat</keyword>
<feature type="repeat" description="ANK" evidence="3">
    <location>
        <begin position="383"/>
        <end position="415"/>
    </location>
</feature>
<feature type="repeat" description="ANK" evidence="3">
    <location>
        <begin position="217"/>
        <end position="249"/>
    </location>
</feature>
<dbReference type="Gene3D" id="1.25.40.20">
    <property type="entry name" value="Ankyrin repeat-containing domain"/>
    <property type="match status" value="2"/>
</dbReference>
<organism evidence="4 5">
    <name type="scientific">Hydra vulgaris</name>
    <name type="common">Hydra</name>
    <name type="synonym">Hydra attenuata</name>
    <dbReference type="NCBI Taxonomy" id="6087"/>
    <lineage>
        <taxon>Eukaryota</taxon>
        <taxon>Metazoa</taxon>
        <taxon>Cnidaria</taxon>
        <taxon>Hydrozoa</taxon>
        <taxon>Hydroidolina</taxon>
        <taxon>Anthoathecata</taxon>
        <taxon>Aplanulata</taxon>
        <taxon>Hydridae</taxon>
        <taxon>Hydra</taxon>
    </lineage>
</organism>
<dbReference type="SMART" id="SM00248">
    <property type="entry name" value="ANK"/>
    <property type="match status" value="8"/>
</dbReference>
<evidence type="ECO:0000256" key="2">
    <source>
        <dbReference type="ARBA" id="ARBA00023043"/>
    </source>
</evidence>